<comment type="caution">
    <text evidence="2">The sequence shown here is derived from an EMBL/GenBank/DDBJ whole genome shotgun (WGS) entry which is preliminary data.</text>
</comment>
<dbReference type="Gramene" id="GBG66587">
    <property type="protein sequence ID" value="GBG66587"/>
    <property type="gene ID" value="CBR_g64860"/>
</dbReference>
<organism evidence="2 3">
    <name type="scientific">Chara braunii</name>
    <name type="common">Braun's stonewort</name>
    <dbReference type="NCBI Taxonomy" id="69332"/>
    <lineage>
        <taxon>Eukaryota</taxon>
        <taxon>Viridiplantae</taxon>
        <taxon>Streptophyta</taxon>
        <taxon>Charophyceae</taxon>
        <taxon>Charales</taxon>
        <taxon>Characeae</taxon>
        <taxon>Chara</taxon>
    </lineage>
</organism>
<sequence length="447" mass="48349">MEQRSQHRDRVEQVAEQRAECPGVRQTVVQTVDQRVDEVVQDLTGQRVEQRVDHSTDRRLDERAHPPDREGIHHMVVQTAEQCVGVGLAATVEQRAKQKVHPCAALGADPRVEQRVEQSVEQRVEVRVDVSVWHHMDQGRSNIVRERVGERIYESVVGDEGGVMVEERIEVKDREPPQESSARDIALTGASFYEIPLLPPPQERASTGVMGGLDCGSGQTTQEGGRSLLLTSRVPSTSPAGIPPRPGLGTIHSSHSSTLSRGSSLPMSLRPSSSRTICTAMRSPLGMPPLPTRGPSAIRDNVKTSHAGRKKRQREDDGGEDPPPARPRAGSGQACGRPHGSGRGRGKQQQSWALSALGDAHAETADLAGGVTAGRGVSGSIRTRSRAASRERPKTSSHVVDDDPDGDDQGNTLDQMSSRDYTDETRQRGQAEGGDDDSFDGTTDMAD</sequence>
<protein>
    <submittedName>
        <fullName evidence="2">Uncharacterized protein</fullName>
    </submittedName>
</protein>
<feature type="compositionally biased region" description="Low complexity" evidence="1">
    <location>
        <begin position="247"/>
        <end position="275"/>
    </location>
</feature>
<feature type="compositionally biased region" description="Polar residues" evidence="1">
    <location>
        <begin position="409"/>
        <end position="419"/>
    </location>
</feature>
<feature type="compositionally biased region" description="Basic and acidic residues" evidence="1">
    <location>
        <begin position="48"/>
        <end position="68"/>
    </location>
</feature>
<evidence type="ECO:0000256" key="1">
    <source>
        <dbReference type="SAM" id="MobiDB-lite"/>
    </source>
</evidence>
<evidence type="ECO:0000313" key="2">
    <source>
        <dbReference type="EMBL" id="GBG66587.1"/>
    </source>
</evidence>
<dbReference type="EMBL" id="BFEA01000076">
    <property type="protein sequence ID" value="GBG66587.1"/>
    <property type="molecule type" value="Genomic_DNA"/>
</dbReference>
<feature type="region of interest" description="Disordered" evidence="1">
    <location>
        <begin position="232"/>
        <end position="447"/>
    </location>
</feature>
<evidence type="ECO:0000313" key="3">
    <source>
        <dbReference type="Proteomes" id="UP000265515"/>
    </source>
</evidence>
<dbReference type="Proteomes" id="UP000265515">
    <property type="component" value="Unassembled WGS sequence"/>
</dbReference>
<accession>A0A388K982</accession>
<name>A0A388K982_CHABU</name>
<feature type="compositionally biased region" description="Basic and acidic residues" evidence="1">
    <location>
        <begin position="420"/>
        <end position="429"/>
    </location>
</feature>
<reference evidence="2 3" key="1">
    <citation type="journal article" date="2018" name="Cell">
        <title>The Chara Genome: Secondary Complexity and Implications for Plant Terrestrialization.</title>
        <authorList>
            <person name="Nishiyama T."/>
            <person name="Sakayama H."/>
            <person name="Vries J.D."/>
            <person name="Buschmann H."/>
            <person name="Saint-Marcoux D."/>
            <person name="Ullrich K.K."/>
            <person name="Haas F.B."/>
            <person name="Vanderstraeten L."/>
            <person name="Becker D."/>
            <person name="Lang D."/>
            <person name="Vosolsobe S."/>
            <person name="Rombauts S."/>
            <person name="Wilhelmsson P.K.I."/>
            <person name="Janitza P."/>
            <person name="Kern R."/>
            <person name="Heyl A."/>
            <person name="Rumpler F."/>
            <person name="Villalobos L.I.A.C."/>
            <person name="Clay J.M."/>
            <person name="Skokan R."/>
            <person name="Toyoda A."/>
            <person name="Suzuki Y."/>
            <person name="Kagoshima H."/>
            <person name="Schijlen E."/>
            <person name="Tajeshwar N."/>
            <person name="Catarino B."/>
            <person name="Hetherington A.J."/>
            <person name="Saltykova A."/>
            <person name="Bonnot C."/>
            <person name="Breuninger H."/>
            <person name="Symeonidi A."/>
            <person name="Radhakrishnan G.V."/>
            <person name="Van Nieuwerburgh F."/>
            <person name="Deforce D."/>
            <person name="Chang C."/>
            <person name="Karol K.G."/>
            <person name="Hedrich R."/>
            <person name="Ulvskov P."/>
            <person name="Glockner G."/>
            <person name="Delwiche C.F."/>
            <person name="Petrasek J."/>
            <person name="Van de Peer Y."/>
            <person name="Friml J."/>
            <person name="Beilby M."/>
            <person name="Dolan L."/>
            <person name="Kohara Y."/>
            <person name="Sugano S."/>
            <person name="Fujiyama A."/>
            <person name="Delaux P.-M."/>
            <person name="Quint M."/>
            <person name="TheiBen G."/>
            <person name="Hagemann M."/>
            <person name="Harholt J."/>
            <person name="Dunand C."/>
            <person name="Zachgo S."/>
            <person name="Langdale J."/>
            <person name="Maumus F."/>
            <person name="Straeten D.V.D."/>
            <person name="Gould S.B."/>
            <person name="Rensing S.A."/>
        </authorList>
    </citation>
    <scope>NUCLEOTIDE SEQUENCE [LARGE SCALE GENOMIC DNA]</scope>
    <source>
        <strain evidence="2 3">S276</strain>
    </source>
</reference>
<feature type="region of interest" description="Disordered" evidence="1">
    <location>
        <begin position="46"/>
        <end position="68"/>
    </location>
</feature>
<dbReference type="AlphaFoldDB" id="A0A388K982"/>
<proteinExistence type="predicted"/>
<keyword evidence="3" id="KW-1185">Reference proteome</keyword>
<gene>
    <name evidence="2" type="ORF">CBR_g64860</name>
</gene>